<proteinExistence type="predicted"/>
<feature type="domain" description="Haemin-degrading HemS/ChuX" evidence="1">
    <location>
        <begin position="41"/>
        <end position="168"/>
    </location>
</feature>
<evidence type="ECO:0000313" key="3">
    <source>
        <dbReference type="Proteomes" id="UP000077857"/>
    </source>
</evidence>
<evidence type="ECO:0000313" key="2">
    <source>
        <dbReference type="EMBL" id="OAI14828.1"/>
    </source>
</evidence>
<evidence type="ECO:0000259" key="1">
    <source>
        <dbReference type="Pfam" id="PF05171"/>
    </source>
</evidence>
<dbReference type="InterPro" id="IPR007845">
    <property type="entry name" value="HemS/ChuX_dom"/>
</dbReference>
<accession>A0A177N9X7</accession>
<dbReference type="GO" id="GO:0006826">
    <property type="term" value="P:iron ion transport"/>
    <property type="evidence" value="ECO:0007669"/>
    <property type="project" value="InterPro"/>
</dbReference>
<dbReference type="EMBL" id="LUUJ01000086">
    <property type="protein sequence ID" value="OAI14828.1"/>
    <property type="molecule type" value="Genomic_DNA"/>
</dbReference>
<protein>
    <recommendedName>
        <fullName evidence="1">Haemin-degrading HemS/ChuX domain-containing protein</fullName>
    </recommendedName>
</protein>
<reference evidence="2 3" key="1">
    <citation type="submission" date="2016-03" db="EMBL/GenBank/DDBJ databases">
        <authorList>
            <person name="Ploux O."/>
        </authorList>
    </citation>
    <scope>NUCLEOTIDE SEQUENCE [LARGE SCALE GENOMIC DNA]</scope>
    <source>
        <strain evidence="2 3">R-45378</strain>
    </source>
</reference>
<dbReference type="AlphaFoldDB" id="A0A177N9X7"/>
<gene>
    <name evidence="2" type="ORF">A1507_01090</name>
</gene>
<dbReference type="Proteomes" id="UP000077857">
    <property type="component" value="Unassembled WGS sequence"/>
</dbReference>
<feature type="domain" description="Haemin-degrading HemS/ChuX" evidence="1">
    <location>
        <begin position="218"/>
        <end position="330"/>
    </location>
</feature>
<dbReference type="Pfam" id="PF05171">
    <property type="entry name" value="HemS"/>
    <property type="match status" value="2"/>
</dbReference>
<dbReference type="InterPro" id="IPR053733">
    <property type="entry name" value="Heme_Transport_Util_sf"/>
</dbReference>
<sequence>MMLNTTTTQNATAAYDLKLAWRDLLADHPHLRPRDAASALGVSEAELVATGCGDNAIRLRPDWPALIDAVGTLGPVMALTRNDVAVHEKTGLYEHLRLCGELLLVSGHNIELCLLTGCWHSGYATTEQSRIGPRRSLQFFDAEGEAVHKIYLTEHSDAARFRRLAEAFAAADQTPSADIPYAEPAGFDWAAAQGLPDLWQRLAPLCTGKPLAAAGFVSGHQFRELMQQLARMALPLQILTANAGALQLHTGPVQNLRITDPWFNILDQGFNLHLNEKGVAEAAIVHTRYGRHTLRGLQLRDRPGQTVVAVFGDYDPADGESLLWREFIDALPGNRIFN</sequence>
<name>A0A177N9X7_9GAMM</name>
<dbReference type="CDD" id="cd16830">
    <property type="entry name" value="HemS-like_N"/>
    <property type="match status" value="1"/>
</dbReference>
<dbReference type="RefSeq" id="WP_064040999.1">
    <property type="nucleotide sequence ID" value="NZ_LUUJ01000086.1"/>
</dbReference>
<organism evidence="2 3">
    <name type="scientific">Methylomonas koyamae</name>
    <dbReference type="NCBI Taxonomy" id="702114"/>
    <lineage>
        <taxon>Bacteria</taxon>
        <taxon>Pseudomonadati</taxon>
        <taxon>Pseudomonadota</taxon>
        <taxon>Gammaproteobacteria</taxon>
        <taxon>Methylococcales</taxon>
        <taxon>Methylococcaceae</taxon>
        <taxon>Methylomonas</taxon>
    </lineage>
</organism>
<comment type="caution">
    <text evidence="2">The sequence shown here is derived from an EMBL/GenBank/DDBJ whole genome shotgun (WGS) entry which is preliminary data.</text>
</comment>
<dbReference type="Gene3D" id="3.40.1570.10">
    <property type="entry name" value="HemS/ChuS/ChuX like domains"/>
    <property type="match status" value="2"/>
</dbReference>
<dbReference type="SUPFAM" id="SSF144064">
    <property type="entry name" value="Heme iron utilization protein-like"/>
    <property type="match status" value="1"/>
</dbReference>
<dbReference type="OrthoDB" id="316630at2"/>